<comment type="similarity">
    <text evidence="1">Belongs to the LOR family.</text>
</comment>
<dbReference type="Gene3D" id="2.40.160.200">
    <property type="entry name" value="LURP1-related"/>
    <property type="match status" value="1"/>
</dbReference>
<dbReference type="OrthoDB" id="97518at2759"/>
<evidence type="ECO:0000313" key="3">
    <source>
        <dbReference type="Proteomes" id="UP000516437"/>
    </source>
</evidence>
<gene>
    <name evidence="2" type="ORF">CJ030_MR2G007123</name>
</gene>
<sequence>MAGPCAASAQVALPRSVGSPSSNGSVVLEIYRTKDGYIVAQECHEIVFKVRKTSNWTDAESFLLTDADNNPIFTLRKKIVTAHARWKVFKGDSIDPKHLLFRSAKSSIIQRATELNVFFANKEAEVDSLDPKQVDYDFKIKETSSRNSFAIYSGDSSTIVGKVEKRKSDERGNLKVIIHPNLDSAFATAVIVILDQLKGIPFKLPFWPIVAAGNAVVAAVTES</sequence>
<dbReference type="SUPFAM" id="SSF54518">
    <property type="entry name" value="Tubby C-terminal domain-like"/>
    <property type="match status" value="1"/>
</dbReference>
<dbReference type="Proteomes" id="UP000516437">
    <property type="component" value="Chromosome 2"/>
</dbReference>
<name>A0A6A1WJ93_9ROSI</name>
<dbReference type="InterPro" id="IPR007612">
    <property type="entry name" value="LOR"/>
</dbReference>
<dbReference type="InterPro" id="IPR038595">
    <property type="entry name" value="LOR_sf"/>
</dbReference>
<dbReference type="AlphaFoldDB" id="A0A6A1WJ93"/>
<dbReference type="PANTHER" id="PTHR31087">
    <property type="match status" value="1"/>
</dbReference>
<organism evidence="2 3">
    <name type="scientific">Morella rubra</name>
    <name type="common">Chinese bayberry</name>
    <dbReference type="NCBI Taxonomy" id="262757"/>
    <lineage>
        <taxon>Eukaryota</taxon>
        <taxon>Viridiplantae</taxon>
        <taxon>Streptophyta</taxon>
        <taxon>Embryophyta</taxon>
        <taxon>Tracheophyta</taxon>
        <taxon>Spermatophyta</taxon>
        <taxon>Magnoliopsida</taxon>
        <taxon>eudicotyledons</taxon>
        <taxon>Gunneridae</taxon>
        <taxon>Pentapetalae</taxon>
        <taxon>rosids</taxon>
        <taxon>fabids</taxon>
        <taxon>Fagales</taxon>
        <taxon>Myricaceae</taxon>
        <taxon>Morella</taxon>
    </lineage>
</organism>
<evidence type="ECO:0000256" key="1">
    <source>
        <dbReference type="ARBA" id="ARBA00005437"/>
    </source>
</evidence>
<evidence type="ECO:0000313" key="2">
    <source>
        <dbReference type="EMBL" id="KAB1224536.1"/>
    </source>
</evidence>
<dbReference type="InterPro" id="IPR025659">
    <property type="entry name" value="Tubby-like_C"/>
</dbReference>
<comment type="caution">
    <text evidence="2">The sequence shown here is derived from an EMBL/GenBank/DDBJ whole genome shotgun (WGS) entry which is preliminary data.</text>
</comment>
<proteinExistence type="inferred from homology"/>
<dbReference type="PANTHER" id="PTHR31087:SF58">
    <property type="entry name" value="OS07G0230700 PROTEIN"/>
    <property type="match status" value="1"/>
</dbReference>
<accession>A0A6A1WJ93</accession>
<protein>
    <submittedName>
        <fullName evidence="2">Protein LURP-one-related 15</fullName>
    </submittedName>
</protein>
<dbReference type="Pfam" id="PF04525">
    <property type="entry name" value="LOR"/>
    <property type="match status" value="1"/>
</dbReference>
<dbReference type="EMBL" id="RXIC02000020">
    <property type="protein sequence ID" value="KAB1224536.1"/>
    <property type="molecule type" value="Genomic_DNA"/>
</dbReference>
<reference evidence="2 3" key="1">
    <citation type="journal article" date="2019" name="Plant Biotechnol. J.">
        <title>The red bayberry genome and genetic basis of sex determination.</title>
        <authorList>
            <person name="Jia H.M."/>
            <person name="Jia H.J."/>
            <person name="Cai Q.L."/>
            <person name="Wang Y."/>
            <person name="Zhao H.B."/>
            <person name="Yang W.F."/>
            <person name="Wang G.Y."/>
            <person name="Li Y.H."/>
            <person name="Zhan D.L."/>
            <person name="Shen Y.T."/>
            <person name="Niu Q.F."/>
            <person name="Chang L."/>
            <person name="Qiu J."/>
            <person name="Zhao L."/>
            <person name="Xie H.B."/>
            <person name="Fu W.Y."/>
            <person name="Jin J."/>
            <person name="Li X.W."/>
            <person name="Jiao Y."/>
            <person name="Zhou C.C."/>
            <person name="Tu T."/>
            <person name="Chai C.Y."/>
            <person name="Gao J.L."/>
            <person name="Fan L.J."/>
            <person name="van de Weg E."/>
            <person name="Wang J.Y."/>
            <person name="Gao Z.S."/>
        </authorList>
    </citation>
    <scope>NUCLEOTIDE SEQUENCE [LARGE SCALE GENOMIC DNA]</scope>
    <source>
        <tissue evidence="2">Leaves</tissue>
    </source>
</reference>
<keyword evidence="3" id="KW-1185">Reference proteome</keyword>